<protein>
    <recommendedName>
        <fullName evidence="3">DUF4145 domain-containing protein</fullName>
    </recommendedName>
</protein>
<gene>
    <name evidence="1" type="ORF">ROLI_034570</name>
</gene>
<evidence type="ECO:0000313" key="1">
    <source>
        <dbReference type="EMBL" id="WVX50360.1"/>
    </source>
</evidence>
<name>A0ABZ2BWD4_9RHOB</name>
<dbReference type="RefSeq" id="WP_187431034.1">
    <property type="nucleotide sequence ID" value="NZ_CP143423.1"/>
</dbReference>
<proteinExistence type="predicted"/>
<accession>A0ABZ2BWD4</accession>
<evidence type="ECO:0000313" key="2">
    <source>
        <dbReference type="Proteomes" id="UP001318682"/>
    </source>
</evidence>
<dbReference type="Proteomes" id="UP001318682">
    <property type="component" value="Chromosome"/>
</dbReference>
<organism evidence="1 2">
    <name type="scientific">Roseobacter fucihabitans</name>
    <dbReference type="NCBI Taxonomy" id="1537242"/>
    <lineage>
        <taxon>Bacteria</taxon>
        <taxon>Pseudomonadati</taxon>
        <taxon>Pseudomonadota</taxon>
        <taxon>Alphaproteobacteria</taxon>
        <taxon>Rhodobacterales</taxon>
        <taxon>Roseobacteraceae</taxon>
        <taxon>Roseobacter</taxon>
    </lineage>
</organism>
<keyword evidence="2" id="KW-1185">Reference proteome</keyword>
<dbReference type="EMBL" id="CP143423">
    <property type="protein sequence ID" value="WVX50360.1"/>
    <property type="molecule type" value="Genomic_DNA"/>
</dbReference>
<evidence type="ECO:0008006" key="3">
    <source>
        <dbReference type="Google" id="ProtNLM"/>
    </source>
</evidence>
<sequence>MQRIDAFYLFRVGHQIHRILDIDAELWDGQENVARKRGIVNDLLETRQALSEFLYASIFDLSISQRSGHQLIIAINGLIEACEKCQDDQETVKHFELWPVQQAYQEFEAVLKAELGQTGIFLVADKNAMNTLTLIEQGEKAFPAKLEELVPDSIEDVRDAMSCIALELPTAAAFHLHRANETVLKSYYHSESNEVVPPKKTMGQLIQLMEDKGIGREEIRSSLRDIVRLHRNPTIHPGTRISDVEEALNLYGAIRSVIGFMIKEME</sequence>
<reference evidence="2" key="1">
    <citation type="submission" date="2024-01" db="EMBL/GenBank/DDBJ databases">
        <title>Roseobacter fucihabitans sp. nov., isolated from the brown alga Fucus spiralis.</title>
        <authorList>
            <person name="Hahnke S."/>
            <person name="Berger M."/>
            <person name="Schlingloff A."/>
            <person name="Athale I."/>
            <person name="Neumann-Schaal M."/>
            <person name="Adenaya A."/>
            <person name="Poehlein A."/>
            <person name="Daniel R."/>
            <person name="Pertersen J."/>
            <person name="Brinkhoff T."/>
        </authorList>
    </citation>
    <scope>NUCLEOTIDE SEQUENCE [LARGE SCALE GENOMIC DNA]</scope>
    <source>
        <strain evidence="2">B14</strain>
    </source>
</reference>